<evidence type="ECO:0000313" key="3">
    <source>
        <dbReference type="Proteomes" id="UP000554235"/>
    </source>
</evidence>
<dbReference type="OrthoDB" id="5059649at2759"/>
<organism evidence="2 3">
    <name type="scientific">Fusarium albosuccineum</name>
    <dbReference type="NCBI Taxonomy" id="1237068"/>
    <lineage>
        <taxon>Eukaryota</taxon>
        <taxon>Fungi</taxon>
        <taxon>Dikarya</taxon>
        <taxon>Ascomycota</taxon>
        <taxon>Pezizomycotina</taxon>
        <taxon>Sordariomycetes</taxon>
        <taxon>Hypocreomycetidae</taxon>
        <taxon>Hypocreales</taxon>
        <taxon>Nectriaceae</taxon>
        <taxon>Fusarium</taxon>
        <taxon>Fusarium decemcellulare species complex</taxon>
    </lineage>
</organism>
<feature type="coiled-coil region" evidence="1">
    <location>
        <begin position="280"/>
        <end position="332"/>
    </location>
</feature>
<dbReference type="EMBL" id="JAADYS010000775">
    <property type="protein sequence ID" value="KAF4467197.1"/>
    <property type="molecule type" value="Genomic_DNA"/>
</dbReference>
<proteinExistence type="predicted"/>
<evidence type="ECO:0000313" key="2">
    <source>
        <dbReference type="EMBL" id="KAF4467197.1"/>
    </source>
</evidence>
<reference evidence="2 3" key="1">
    <citation type="submission" date="2020-01" db="EMBL/GenBank/DDBJ databases">
        <title>Identification and distribution of gene clusters putatively required for synthesis of sphingolipid metabolism inhibitors in phylogenetically diverse species of the filamentous fungus Fusarium.</title>
        <authorList>
            <person name="Kim H.-S."/>
            <person name="Busman M."/>
            <person name="Brown D.W."/>
            <person name="Divon H."/>
            <person name="Uhlig S."/>
            <person name="Proctor R.H."/>
        </authorList>
    </citation>
    <scope>NUCLEOTIDE SEQUENCE [LARGE SCALE GENOMIC DNA]</scope>
    <source>
        <strain evidence="2 3">NRRL 20459</strain>
    </source>
</reference>
<evidence type="ECO:0000256" key="1">
    <source>
        <dbReference type="SAM" id="Coils"/>
    </source>
</evidence>
<protein>
    <submittedName>
        <fullName evidence="2">Uncharacterized protein</fullName>
    </submittedName>
</protein>
<dbReference type="Proteomes" id="UP000554235">
    <property type="component" value="Unassembled WGS sequence"/>
</dbReference>
<keyword evidence="3" id="KW-1185">Reference proteome</keyword>
<accession>A0A8H4LD39</accession>
<comment type="caution">
    <text evidence="2">The sequence shown here is derived from an EMBL/GenBank/DDBJ whole genome shotgun (WGS) entry which is preliminary data.</text>
</comment>
<gene>
    <name evidence="2" type="ORF">FALBO_5926</name>
</gene>
<name>A0A8H4LD39_9HYPO</name>
<dbReference type="AlphaFoldDB" id="A0A8H4LD39"/>
<sequence length="357" mass="40336">MPGVYCNEHLYNLKHKYDEPYLGFLPFIGLHSGPQPNKSQSRSVGLSMDDFDPCRLHAIGVDTDCPVAGFEVVEQNMPQVLAMELADFLPKAWKETSSSENMDSPARHSFYKKLCGLDGHEKTLYYPYWFFLAVCWGPGHPDLSTVRKDMSTLWKVEFPTDKIFCPGKESIKLQQSLFAGTRPDTKILLGVASRARCLERTIESTSVDDIAQALQDELPALLTPNAEADRIKLLELELKVRTHQLLQTRRSMDTMNDKLESVEGTADEAYQMAIQDCTCREEYEEGIRECREEVQKLKTQLEASEKAHAETKDAYKKELAEANDKANKAIKTCAFLMSALLPPGSNKRKRETEGDEA</sequence>
<keyword evidence="1" id="KW-0175">Coiled coil</keyword>